<dbReference type="EMBL" id="JABWRJ010000028">
    <property type="protein sequence ID" value="MBC3447850.1"/>
    <property type="molecule type" value="Genomic_DNA"/>
</dbReference>
<comment type="caution">
    <text evidence="3">The sequence shown here is derived from an EMBL/GenBank/DDBJ whole genome shotgun (WGS) entry which is preliminary data.</text>
</comment>
<dbReference type="AlphaFoldDB" id="A0A923K1G1"/>
<protein>
    <recommendedName>
        <fullName evidence="2">DUF6708 domain-containing protein</fullName>
    </recommendedName>
</protein>
<dbReference type="InterPro" id="IPR046554">
    <property type="entry name" value="DUF6708"/>
</dbReference>
<reference evidence="3" key="2">
    <citation type="submission" date="2020-07" db="EMBL/GenBank/DDBJ databases">
        <authorList>
            <person name="Lood C."/>
            <person name="Girard L."/>
        </authorList>
    </citation>
    <scope>NUCLEOTIDE SEQUENCE</scope>
    <source>
        <strain evidence="3">BW13M1</strain>
    </source>
</reference>
<evidence type="ECO:0000256" key="1">
    <source>
        <dbReference type="SAM" id="MobiDB-lite"/>
    </source>
</evidence>
<gene>
    <name evidence="3" type="ORF">HU751_18890</name>
</gene>
<accession>A0A923K1G1</accession>
<feature type="compositionally biased region" description="Polar residues" evidence="1">
    <location>
        <begin position="163"/>
        <end position="176"/>
    </location>
</feature>
<evidence type="ECO:0000313" key="3">
    <source>
        <dbReference type="EMBL" id="MBC3447850.1"/>
    </source>
</evidence>
<proteinExistence type="predicted"/>
<feature type="region of interest" description="Disordered" evidence="1">
    <location>
        <begin position="155"/>
        <end position="176"/>
    </location>
</feature>
<feature type="domain" description="DUF6708" evidence="2">
    <location>
        <begin position="10"/>
        <end position="162"/>
    </location>
</feature>
<evidence type="ECO:0000259" key="2">
    <source>
        <dbReference type="Pfam" id="PF20455"/>
    </source>
</evidence>
<dbReference type="Pfam" id="PF20455">
    <property type="entry name" value="DUF6708"/>
    <property type="match status" value="1"/>
</dbReference>
<organism evidence="3">
    <name type="scientific">Pseudomonas peradeniyensis</name>
    <dbReference type="NCBI Taxonomy" id="2745488"/>
    <lineage>
        <taxon>Bacteria</taxon>
        <taxon>Pseudomonadati</taxon>
        <taxon>Pseudomonadota</taxon>
        <taxon>Gammaproteobacteria</taxon>
        <taxon>Pseudomonadales</taxon>
        <taxon>Pseudomonadaceae</taxon>
        <taxon>Pseudomonas</taxon>
    </lineage>
</organism>
<name>A0A923K1G1_9PSED</name>
<sequence length="176" mass="20575">MATWQTTSFARLIRSTPRDEPIRFNRTRQKIYAYNFTFCWWNPFIPWPIKIVSYDWKDVRAERWRKQAVTHQGSHLVKTGIMLSVVEPGTNKVIDRFSLSNTYGEESIWAYICTYMQHGLDAVSPAPHNEDHNLLLWYQFAKRLGAEVKWPEAIDRESRTAPVPSTDSQATNKVTP</sequence>
<reference evidence="3" key="1">
    <citation type="journal article" date="2020" name="Microorganisms">
        <title>Reliable Identification of Environmental Pseudomonas Isolates Using the rpoD Gene.</title>
        <authorList>
            <consortium name="The Broad Institute Genome Sequencing Platform"/>
            <person name="Girard L."/>
            <person name="Lood C."/>
            <person name="Rokni-Zadeh H."/>
            <person name="van Noort V."/>
            <person name="Lavigne R."/>
            <person name="De Mot R."/>
        </authorList>
    </citation>
    <scope>NUCLEOTIDE SEQUENCE</scope>
    <source>
        <strain evidence="3">BW13M1</strain>
    </source>
</reference>